<evidence type="ECO:0000313" key="3">
    <source>
        <dbReference type="Proteomes" id="UP000010798"/>
    </source>
</evidence>
<dbReference type="GO" id="GO:0016747">
    <property type="term" value="F:acyltransferase activity, transferring groups other than amino-acyl groups"/>
    <property type="evidence" value="ECO:0007669"/>
    <property type="project" value="InterPro"/>
</dbReference>
<dbReference type="InterPro" id="IPR000182">
    <property type="entry name" value="GNAT_dom"/>
</dbReference>
<evidence type="ECO:0000313" key="2">
    <source>
        <dbReference type="EMBL" id="AGA24615.1"/>
    </source>
</evidence>
<dbReference type="OrthoDB" id="9794566at2"/>
<gene>
    <name evidence="2" type="ordered locus">Sinac_0158</name>
</gene>
<keyword evidence="2" id="KW-0808">Transferase</keyword>
<keyword evidence="2" id="KW-0012">Acyltransferase</keyword>
<dbReference type="SUPFAM" id="SSF55729">
    <property type="entry name" value="Acyl-CoA N-acyltransferases (Nat)"/>
    <property type="match status" value="1"/>
</dbReference>
<name>L0D6W4_SINAD</name>
<dbReference type="eggNOG" id="COG3393">
    <property type="taxonomic scope" value="Bacteria"/>
</dbReference>
<dbReference type="PROSITE" id="PS51186">
    <property type="entry name" value="GNAT"/>
    <property type="match status" value="1"/>
</dbReference>
<dbReference type="InterPro" id="IPR016181">
    <property type="entry name" value="Acyl_CoA_acyltransferase"/>
</dbReference>
<reference evidence="2 3" key="1">
    <citation type="submission" date="2012-02" db="EMBL/GenBank/DDBJ databases">
        <title>Complete sequence of chromosome of Singulisphaera acidiphila DSM 18658.</title>
        <authorList>
            <consortium name="US DOE Joint Genome Institute (JGI-PGF)"/>
            <person name="Lucas S."/>
            <person name="Copeland A."/>
            <person name="Lapidus A."/>
            <person name="Glavina del Rio T."/>
            <person name="Dalin E."/>
            <person name="Tice H."/>
            <person name="Bruce D."/>
            <person name="Goodwin L."/>
            <person name="Pitluck S."/>
            <person name="Peters L."/>
            <person name="Ovchinnikova G."/>
            <person name="Chertkov O."/>
            <person name="Kyrpides N."/>
            <person name="Mavromatis K."/>
            <person name="Ivanova N."/>
            <person name="Brettin T."/>
            <person name="Detter J.C."/>
            <person name="Han C."/>
            <person name="Larimer F."/>
            <person name="Land M."/>
            <person name="Hauser L."/>
            <person name="Markowitz V."/>
            <person name="Cheng J.-F."/>
            <person name="Hugenholtz P."/>
            <person name="Woyke T."/>
            <person name="Wu D."/>
            <person name="Tindall B."/>
            <person name="Pomrenke H."/>
            <person name="Brambilla E."/>
            <person name="Klenk H.-P."/>
            <person name="Eisen J.A."/>
        </authorList>
    </citation>
    <scope>NUCLEOTIDE SEQUENCE [LARGE SCALE GENOMIC DNA]</scope>
    <source>
        <strain evidence="3">ATCC BAA-1392 / DSM 18658 / VKM B-2454 / MOB10</strain>
    </source>
</reference>
<protein>
    <submittedName>
        <fullName evidence="2">Putative acyltransferase</fullName>
    </submittedName>
</protein>
<dbReference type="Proteomes" id="UP000010798">
    <property type="component" value="Chromosome"/>
</dbReference>
<dbReference type="AlphaFoldDB" id="L0D6W4"/>
<accession>L0D6W4</accession>
<dbReference type="STRING" id="886293.Sinac_0158"/>
<dbReference type="KEGG" id="saci:Sinac_0158"/>
<feature type="domain" description="N-acetyltransferase" evidence="1">
    <location>
        <begin position="97"/>
        <end position="232"/>
    </location>
</feature>
<sequence length="232" mass="25222">MLDNPIWSALVTRQARFALGGGRVKRYPADIAPFIAAAATELGVDAGAEMLDLAMPGERLYMIGVELSLPAGLEVERRSLVSQMVCERRVGTVSEGEDCAVLGPDDVPDMLELTALVFPGYFRPRTIELGTYVGVRRDGRLIAMAGQRMGLLSHREISGICTHPDHRGQGYARRLVTWLVDATFREGLVPFLHVDGENNGARAAYEKLGFVARCDLPLLCIRRSGMAPVVGA</sequence>
<dbReference type="Gene3D" id="3.40.630.30">
    <property type="match status" value="1"/>
</dbReference>
<dbReference type="CDD" id="cd04301">
    <property type="entry name" value="NAT_SF"/>
    <property type="match status" value="1"/>
</dbReference>
<dbReference type="HOGENOM" id="CLU_085660_0_0_0"/>
<organism evidence="2 3">
    <name type="scientific">Singulisphaera acidiphila (strain ATCC BAA-1392 / DSM 18658 / VKM B-2454 / MOB10)</name>
    <dbReference type="NCBI Taxonomy" id="886293"/>
    <lineage>
        <taxon>Bacteria</taxon>
        <taxon>Pseudomonadati</taxon>
        <taxon>Planctomycetota</taxon>
        <taxon>Planctomycetia</taxon>
        <taxon>Isosphaerales</taxon>
        <taxon>Isosphaeraceae</taxon>
        <taxon>Singulisphaera</taxon>
    </lineage>
</organism>
<proteinExistence type="predicted"/>
<dbReference type="Pfam" id="PF00583">
    <property type="entry name" value="Acetyltransf_1"/>
    <property type="match status" value="1"/>
</dbReference>
<dbReference type="RefSeq" id="WP_015243800.1">
    <property type="nucleotide sequence ID" value="NC_019892.1"/>
</dbReference>
<evidence type="ECO:0000259" key="1">
    <source>
        <dbReference type="PROSITE" id="PS51186"/>
    </source>
</evidence>
<dbReference type="EMBL" id="CP003364">
    <property type="protein sequence ID" value="AGA24615.1"/>
    <property type="molecule type" value="Genomic_DNA"/>
</dbReference>
<keyword evidence="3" id="KW-1185">Reference proteome</keyword>